<dbReference type="OrthoDB" id="3922785at2759"/>
<feature type="compositionally biased region" description="Polar residues" evidence="1">
    <location>
        <begin position="350"/>
        <end position="370"/>
    </location>
</feature>
<proteinExistence type="predicted"/>
<protein>
    <submittedName>
        <fullName evidence="3">Uncharacterized protein</fullName>
    </submittedName>
</protein>
<keyword evidence="2" id="KW-0812">Transmembrane</keyword>
<evidence type="ECO:0000313" key="4">
    <source>
        <dbReference type="Proteomes" id="UP000184304"/>
    </source>
</evidence>
<dbReference type="STRING" id="767770.A0A1L9NKQ1"/>
<keyword evidence="2" id="KW-1133">Transmembrane helix</keyword>
<dbReference type="AlphaFoldDB" id="A0A1L9NKQ1"/>
<reference evidence="4" key="1">
    <citation type="journal article" date="2017" name="Genome Biol.">
        <title>Comparative genomics reveals high biological diversity and specific adaptations in the industrially and medically important fungal genus Aspergillus.</title>
        <authorList>
            <person name="de Vries R.P."/>
            <person name="Riley R."/>
            <person name="Wiebenga A."/>
            <person name="Aguilar-Osorio G."/>
            <person name="Amillis S."/>
            <person name="Uchima C.A."/>
            <person name="Anderluh G."/>
            <person name="Asadollahi M."/>
            <person name="Askin M."/>
            <person name="Barry K."/>
            <person name="Battaglia E."/>
            <person name="Bayram O."/>
            <person name="Benocci T."/>
            <person name="Braus-Stromeyer S.A."/>
            <person name="Caldana C."/>
            <person name="Canovas D."/>
            <person name="Cerqueira G.C."/>
            <person name="Chen F."/>
            <person name="Chen W."/>
            <person name="Choi C."/>
            <person name="Clum A."/>
            <person name="Dos Santos R.A."/>
            <person name="Damasio A.R."/>
            <person name="Diallinas G."/>
            <person name="Emri T."/>
            <person name="Fekete E."/>
            <person name="Flipphi M."/>
            <person name="Freyberg S."/>
            <person name="Gallo A."/>
            <person name="Gournas C."/>
            <person name="Habgood R."/>
            <person name="Hainaut M."/>
            <person name="Harispe M.L."/>
            <person name="Henrissat B."/>
            <person name="Hilden K.S."/>
            <person name="Hope R."/>
            <person name="Hossain A."/>
            <person name="Karabika E."/>
            <person name="Karaffa L."/>
            <person name="Karanyi Z."/>
            <person name="Krasevec N."/>
            <person name="Kuo A."/>
            <person name="Kusch H."/>
            <person name="LaButti K."/>
            <person name="Lagendijk E.L."/>
            <person name="Lapidus A."/>
            <person name="Levasseur A."/>
            <person name="Lindquist E."/>
            <person name="Lipzen A."/>
            <person name="Logrieco A.F."/>
            <person name="MacCabe A."/>
            <person name="Maekelae M.R."/>
            <person name="Malavazi I."/>
            <person name="Melin P."/>
            <person name="Meyer V."/>
            <person name="Mielnichuk N."/>
            <person name="Miskei M."/>
            <person name="Molnar A.P."/>
            <person name="Mule G."/>
            <person name="Ngan C.Y."/>
            <person name="Orejas M."/>
            <person name="Orosz E."/>
            <person name="Ouedraogo J.P."/>
            <person name="Overkamp K.M."/>
            <person name="Park H.-S."/>
            <person name="Perrone G."/>
            <person name="Piumi F."/>
            <person name="Punt P.J."/>
            <person name="Ram A.F."/>
            <person name="Ramon A."/>
            <person name="Rauscher S."/>
            <person name="Record E."/>
            <person name="Riano-Pachon D.M."/>
            <person name="Robert V."/>
            <person name="Roehrig J."/>
            <person name="Ruller R."/>
            <person name="Salamov A."/>
            <person name="Salih N.S."/>
            <person name="Samson R.A."/>
            <person name="Sandor E."/>
            <person name="Sanguinetti M."/>
            <person name="Schuetze T."/>
            <person name="Sepcic K."/>
            <person name="Shelest E."/>
            <person name="Sherlock G."/>
            <person name="Sophianopoulou V."/>
            <person name="Squina F.M."/>
            <person name="Sun H."/>
            <person name="Susca A."/>
            <person name="Todd R.B."/>
            <person name="Tsang A."/>
            <person name="Unkles S.E."/>
            <person name="van de Wiele N."/>
            <person name="van Rossen-Uffink D."/>
            <person name="Oliveira J.V."/>
            <person name="Vesth T.C."/>
            <person name="Visser J."/>
            <person name="Yu J.-H."/>
            <person name="Zhou M."/>
            <person name="Andersen M.R."/>
            <person name="Archer D.B."/>
            <person name="Baker S.E."/>
            <person name="Benoit I."/>
            <person name="Brakhage A.A."/>
            <person name="Braus G.H."/>
            <person name="Fischer R."/>
            <person name="Frisvad J.C."/>
            <person name="Goldman G.H."/>
            <person name="Houbraken J."/>
            <person name="Oakley B."/>
            <person name="Pocsi I."/>
            <person name="Scazzocchio C."/>
            <person name="Seiboth B."/>
            <person name="vanKuyk P.A."/>
            <person name="Wortman J."/>
            <person name="Dyer P.S."/>
            <person name="Grigoriev I.V."/>
        </authorList>
    </citation>
    <scope>NUCLEOTIDE SEQUENCE [LARGE SCALE GENOMIC DNA]</scope>
    <source>
        <strain evidence="4">CBS 134.48</strain>
    </source>
</reference>
<accession>A0A1L9NKQ1</accession>
<keyword evidence="4" id="KW-1185">Reference proteome</keyword>
<dbReference type="Proteomes" id="UP000184304">
    <property type="component" value="Unassembled WGS sequence"/>
</dbReference>
<keyword evidence="2" id="KW-0472">Membrane</keyword>
<evidence type="ECO:0000313" key="3">
    <source>
        <dbReference type="EMBL" id="OJI89809.1"/>
    </source>
</evidence>
<dbReference type="OMA" id="WHLEEND"/>
<gene>
    <name evidence="3" type="ORF">ASPTUDRAFT_49512</name>
</gene>
<feature type="transmembrane region" description="Helical" evidence="2">
    <location>
        <begin position="418"/>
        <end position="437"/>
    </location>
</feature>
<sequence>MAWTYVNIDRHESYYCGIMRRIYPRPGAPRSFPPASVIPSSPKYWNEPSGAMPAKRSISQTKPFRYVDVCQVRSSTSLGEVKVGKVRVDCCFLMSKTQWGEFRGQDAGLILEITEFFGPQILTGEKRERQVSKTFEATPKVGAANASVEGIGISRKSQANYASRWKFTGSRFTNDSGDDSDISSSRYRQLVWHLEENELERQAVHHSIVHTALAFHHDPSPFYLDLQIEVKMQRWHQRVLQRLLCPPRDQKALTRAKIKPVIPETDDPLFTKLVKNINQTMVEENLQPVAEVSDPKPAAFADDTQENDPESGLNDISLPNEALLALARQLTGNQTPSTLALPGSCSAASTQTVNSSDSTLVESETVSQPDYQEEIKSASSKTGDPVTVYLPKESIKTATIQEHASRVALYGVRHTSQFLAALIAWLILGLSGLHAGLTRAVRDHEKY</sequence>
<feature type="region of interest" description="Disordered" evidence="1">
    <location>
        <begin position="350"/>
        <end position="383"/>
    </location>
</feature>
<organism evidence="3 4">
    <name type="scientific">Aspergillus tubingensis (strain CBS 134.48)</name>
    <dbReference type="NCBI Taxonomy" id="767770"/>
    <lineage>
        <taxon>Eukaryota</taxon>
        <taxon>Fungi</taxon>
        <taxon>Dikarya</taxon>
        <taxon>Ascomycota</taxon>
        <taxon>Pezizomycotina</taxon>
        <taxon>Eurotiomycetes</taxon>
        <taxon>Eurotiomycetidae</taxon>
        <taxon>Eurotiales</taxon>
        <taxon>Aspergillaceae</taxon>
        <taxon>Aspergillus</taxon>
        <taxon>Aspergillus subgen. Circumdati</taxon>
    </lineage>
</organism>
<name>A0A1L9NKQ1_ASPTC</name>
<dbReference type="VEuPathDB" id="FungiDB:ASPTUDRAFT_49512"/>
<dbReference type="EMBL" id="KV878177">
    <property type="protein sequence ID" value="OJI89809.1"/>
    <property type="molecule type" value="Genomic_DNA"/>
</dbReference>
<evidence type="ECO:0000256" key="2">
    <source>
        <dbReference type="SAM" id="Phobius"/>
    </source>
</evidence>
<evidence type="ECO:0000256" key="1">
    <source>
        <dbReference type="SAM" id="MobiDB-lite"/>
    </source>
</evidence>